<dbReference type="SUPFAM" id="SSF52833">
    <property type="entry name" value="Thioredoxin-like"/>
    <property type="match status" value="1"/>
</dbReference>
<dbReference type="InterPro" id="IPR036249">
    <property type="entry name" value="Thioredoxin-like_sf"/>
</dbReference>
<dbReference type="EMBL" id="JAALLS010000013">
    <property type="protein sequence ID" value="NGP88849.1"/>
    <property type="molecule type" value="Genomic_DNA"/>
</dbReference>
<dbReference type="Gene3D" id="3.40.30.10">
    <property type="entry name" value="Glutaredoxin"/>
    <property type="match status" value="1"/>
</dbReference>
<feature type="domain" description="DSBA-like thioredoxin" evidence="1">
    <location>
        <begin position="3"/>
        <end position="205"/>
    </location>
</feature>
<evidence type="ECO:0000313" key="2">
    <source>
        <dbReference type="EMBL" id="NGP88849.1"/>
    </source>
</evidence>
<dbReference type="CDD" id="cd03024">
    <property type="entry name" value="DsbA_FrnE"/>
    <property type="match status" value="1"/>
</dbReference>
<organism evidence="2 3">
    <name type="scientific">Fodinibius halophilus</name>
    <dbReference type="NCBI Taxonomy" id="1736908"/>
    <lineage>
        <taxon>Bacteria</taxon>
        <taxon>Pseudomonadati</taxon>
        <taxon>Balneolota</taxon>
        <taxon>Balneolia</taxon>
        <taxon>Balneolales</taxon>
        <taxon>Balneolaceae</taxon>
        <taxon>Fodinibius</taxon>
    </lineage>
</organism>
<evidence type="ECO:0000313" key="3">
    <source>
        <dbReference type="Proteomes" id="UP000479132"/>
    </source>
</evidence>
<gene>
    <name evidence="2" type="ORF">G3569_10810</name>
</gene>
<dbReference type="PANTHER" id="PTHR13887:SF41">
    <property type="entry name" value="THIOREDOXIN SUPERFAMILY PROTEIN"/>
    <property type="match status" value="1"/>
</dbReference>
<keyword evidence="3" id="KW-1185">Reference proteome</keyword>
<dbReference type="AlphaFoldDB" id="A0A6M1T435"/>
<dbReference type="RefSeq" id="WP_165269005.1">
    <property type="nucleotide sequence ID" value="NZ_JAALLS010000013.1"/>
</dbReference>
<dbReference type="Proteomes" id="UP000479132">
    <property type="component" value="Unassembled WGS sequence"/>
</dbReference>
<proteinExistence type="predicted"/>
<evidence type="ECO:0000259" key="1">
    <source>
        <dbReference type="Pfam" id="PF01323"/>
    </source>
</evidence>
<dbReference type="PANTHER" id="PTHR13887">
    <property type="entry name" value="GLUTATHIONE S-TRANSFERASE KAPPA"/>
    <property type="match status" value="1"/>
</dbReference>
<accession>A0A6M1T435</accession>
<dbReference type="InterPro" id="IPR001853">
    <property type="entry name" value="DSBA-like_thioredoxin_dom"/>
</dbReference>
<dbReference type="GO" id="GO:0016491">
    <property type="term" value="F:oxidoreductase activity"/>
    <property type="evidence" value="ECO:0007669"/>
    <property type="project" value="InterPro"/>
</dbReference>
<reference evidence="2 3" key="1">
    <citation type="submission" date="2020-02" db="EMBL/GenBank/DDBJ databases">
        <title>Aliifodinibius halophilus 2W32, complete genome.</title>
        <authorList>
            <person name="Li Y."/>
            <person name="Wu S."/>
        </authorList>
    </citation>
    <scope>NUCLEOTIDE SEQUENCE [LARGE SCALE GENOMIC DNA]</scope>
    <source>
        <strain evidence="2 3">2W32</strain>
    </source>
</reference>
<comment type="caution">
    <text evidence="2">The sequence shown here is derived from an EMBL/GenBank/DDBJ whole genome shotgun (WGS) entry which is preliminary data.</text>
</comment>
<protein>
    <submittedName>
        <fullName evidence="2">DsbA family oxidoreductase</fullName>
    </submittedName>
</protein>
<dbReference type="Pfam" id="PF01323">
    <property type="entry name" value="DSBA"/>
    <property type="match status" value="1"/>
</dbReference>
<sequence>MKVEIWSDVMCPFCYIGKHRFDQALEQFEYSDRIDIEWRSFLLNPDMETDTEATITEHLAESKGISVAKAKQMGEGVTKMAAEEGLEFNMDTIVVANSFNAHRLVQWAKTHDLGHDAEELLFKNYFTEGANIDDLGTLVEIAGQLDLDTNEARNILDGDKFSNIVKHDYQTAQGMNIQGVPLFLFDRKFVVSGAQETSTFLSALKQGWNNWLEKQQEIQDADIEGVICGPNGSC</sequence>
<name>A0A6M1T435_9BACT</name>